<dbReference type="GO" id="GO:0006141">
    <property type="term" value="P:regulation of purine nucleobase metabolic process"/>
    <property type="evidence" value="ECO:0007669"/>
    <property type="project" value="EnsemblFungi"/>
</dbReference>
<feature type="region of interest" description="Disordered" evidence="7">
    <location>
        <begin position="299"/>
        <end position="380"/>
    </location>
</feature>
<dbReference type="InterPro" id="IPR051000">
    <property type="entry name" value="Homeobox_DNA-bind_prot"/>
</dbReference>
<evidence type="ECO:0000313" key="9">
    <source>
        <dbReference type="EMBL" id="ABN64891.2"/>
    </source>
</evidence>
<dbReference type="InterPro" id="IPR009057">
    <property type="entry name" value="Homeodomain-like_sf"/>
</dbReference>
<dbReference type="HOGENOM" id="CLU_028430_0_0_1"/>
<dbReference type="GO" id="GO:0005829">
    <property type="term" value="C:cytosol"/>
    <property type="evidence" value="ECO:0007669"/>
    <property type="project" value="EnsemblFungi"/>
</dbReference>
<evidence type="ECO:0000259" key="8">
    <source>
        <dbReference type="PROSITE" id="PS50071"/>
    </source>
</evidence>
<evidence type="ECO:0000256" key="5">
    <source>
        <dbReference type="PROSITE-ProRule" id="PRU00108"/>
    </source>
</evidence>
<feature type="region of interest" description="Disordered" evidence="7">
    <location>
        <begin position="424"/>
        <end position="471"/>
    </location>
</feature>
<reference evidence="9 10" key="1">
    <citation type="journal article" date="2007" name="Nat. Biotechnol.">
        <title>Genome sequence of the lignocellulose-bioconverting and xylose-fermenting yeast Pichia stipitis.</title>
        <authorList>
            <person name="Jeffries T.W."/>
            <person name="Grigoriev I.V."/>
            <person name="Grimwood J."/>
            <person name="Laplaza J.M."/>
            <person name="Aerts A."/>
            <person name="Salamov A."/>
            <person name="Schmutz J."/>
            <person name="Lindquist E."/>
            <person name="Dehal P."/>
            <person name="Shapiro H."/>
            <person name="Jin Y.S."/>
            <person name="Passoth V."/>
            <person name="Richardson P.M."/>
        </authorList>
    </citation>
    <scope>NUCLEOTIDE SEQUENCE [LARGE SCALE GENOMIC DNA]</scope>
    <source>
        <strain evidence="10">ATCC 58785 / CBS 6054 / NBRC 10063 / NRRL Y-11545</strain>
    </source>
</reference>
<dbReference type="GO" id="GO:0001228">
    <property type="term" value="F:DNA-binding transcription activator activity, RNA polymerase II-specific"/>
    <property type="evidence" value="ECO:0007669"/>
    <property type="project" value="EnsemblFungi"/>
</dbReference>
<evidence type="ECO:0000256" key="4">
    <source>
        <dbReference type="ARBA" id="ARBA00023242"/>
    </source>
</evidence>
<dbReference type="PANTHER" id="PTHR24324">
    <property type="entry name" value="HOMEOBOX PROTEIN HHEX"/>
    <property type="match status" value="1"/>
</dbReference>
<dbReference type="SMART" id="SM00389">
    <property type="entry name" value="HOX"/>
    <property type="match status" value="1"/>
</dbReference>
<dbReference type="AlphaFoldDB" id="A3LNN4"/>
<keyword evidence="10" id="KW-1185">Reference proteome</keyword>
<evidence type="ECO:0000256" key="3">
    <source>
        <dbReference type="ARBA" id="ARBA00023155"/>
    </source>
</evidence>
<keyword evidence="3 5" id="KW-0371">Homeobox</keyword>
<dbReference type="GO" id="GO:0005634">
    <property type="term" value="C:nucleus"/>
    <property type="evidence" value="ECO:0007669"/>
    <property type="project" value="UniProtKB-SubCell"/>
</dbReference>
<dbReference type="PANTHER" id="PTHR24324:SF5">
    <property type="entry name" value="HEMATOPOIETICALLY-EXPRESSED HOMEOBOX PROTEIN HHEX"/>
    <property type="match status" value="1"/>
</dbReference>
<evidence type="ECO:0000256" key="7">
    <source>
        <dbReference type="SAM" id="MobiDB-lite"/>
    </source>
</evidence>
<dbReference type="KEGG" id="pic:PICST_34942"/>
<dbReference type="Proteomes" id="UP000002258">
    <property type="component" value="Chromosome 2"/>
</dbReference>
<keyword evidence="2 5" id="KW-0238">DNA-binding</keyword>
<dbReference type="GO" id="GO:0006338">
    <property type="term" value="P:chromatin remodeling"/>
    <property type="evidence" value="ECO:0007669"/>
    <property type="project" value="EnsemblFungi"/>
</dbReference>
<dbReference type="EMBL" id="CP000496">
    <property type="protein sequence ID" value="ABN64891.2"/>
    <property type="molecule type" value="Genomic_DNA"/>
</dbReference>
<keyword evidence="4 5" id="KW-0539">Nucleus</keyword>
<protein>
    <submittedName>
        <fullName evidence="9">Regulatory protein</fullName>
    </submittedName>
</protein>
<dbReference type="STRING" id="322104.A3LNN4"/>
<dbReference type="SUPFAM" id="SSF46689">
    <property type="entry name" value="Homeodomain-like"/>
    <property type="match status" value="1"/>
</dbReference>
<dbReference type="Gene3D" id="1.10.10.60">
    <property type="entry name" value="Homeodomain-like"/>
    <property type="match status" value="1"/>
</dbReference>
<dbReference type="Pfam" id="PF00046">
    <property type="entry name" value="Homeodomain"/>
    <property type="match status" value="1"/>
</dbReference>
<dbReference type="GO" id="GO:0045937">
    <property type="term" value="P:positive regulation of phosphate metabolic process"/>
    <property type="evidence" value="ECO:0007669"/>
    <property type="project" value="EnsemblFungi"/>
</dbReference>
<dbReference type="InterPro" id="IPR001356">
    <property type="entry name" value="HD"/>
</dbReference>
<feature type="compositionally biased region" description="Polar residues" evidence="7">
    <location>
        <begin position="302"/>
        <end position="380"/>
    </location>
</feature>
<feature type="compositionally biased region" description="Polar residues" evidence="7">
    <location>
        <begin position="1"/>
        <end position="11"/>
    </location>
</feature>
<dbReference type="GeneID" id="4837287"/>
<feature type="compositionally biased region" description="Low complexity" evidence="7">
    <location>
        <begin position="441"/>
        <end position="461"/>
    </location>
</feature>
<accession>A3LNN4</accession>
<feature type="DNA-binding region" description="Homeobox" evidence="5">
    <location>
        <begin position="9"/>
        <end position="68"/>
    </location>
</feature>
<dbReference type="GO" id="GO:0000978">
    <property type="term" value="F:RNA polymerase II cis-regulatory region sequence-specific DNA binding"/>
    <property type="evidence" value="ECO:0007669"/>
    <property type="project" value="EnsemblFungi"/>
</dbReference>
<evidence type="ECO:0000256" key="6">
    <source>
        <dbReference type="RuleBase" id="RU000682"/>
    </source>
</evidence>
<evidence type="ECO:0000313" key="10">
    <source>
        <dbReference type="Proteomes" id="UP000002258"/>
    </source>
</evidence>
<feature type="domain" description="Homeobox" evidence="8">
    <location>
        <begin position="7"/>
        <end position="67"/>
    </location>
</feature>
<feature type="region of interest" description="Disordered" evidence="7">
    <location>
        <begin position="1"/>
        <end position="46"/>
    </location>
</feature>
<dbReference type="eggNOG" id="KOG0486">
    <property type="taxonomic scope" value="Eukaryota"/>
</dbReference>
<dbReference type="RefSeq" id="XP_001382920.2">
    <property type="nucleotide sequence ID" value="XM_001382883.1"/>
</dbReference>
<gene>
    <name evidence="9" type="ORF">PICST_34942</name>
</gene>
<dbReference type="InterPro" id="IPR017970">
    <property type="entry name" value="Homeobox_CS"/>
</dbReference>
<comment type="subcellular location">
    <subcellularLocation>
        <location evidence="1 5 6">Nucleus</location>
    </subcellularLocation>
</comment>
<dbReference type="FunCoup" id="A3LNN4">
    <property type="interactions" value="894"/>
</dbReference>
<name>A3LNN4_PICST</name>
<dbReference type="CDD" id="cd00086">
    <property type="entry name" value="homeodomain"/>
    <property type="match status" value="1"/>
</dbReference>
<evidence type="ECO:0000256" key="1">
    <source>
        <dbReference type="ARBA" id="ARBA00004123"/>
    </source>
</evidence>
<dbReference type="InParanoid" id="A3LNN4"/>
<dbReference type="OrthoDB" id="6159439at2759"/>
<dbReference type="GO" id="GO:0030154">
    <property type="term" value="P:cell differentiation"/>
    <property type="evidence" value="ECO:0007669"/>
    <property type="project" value="TreeGrafter"/>
</dbReference>
<dbReference type="GO" id="GO:0120213">
    <property type="term" value="P:regulation of histidine biosynthetic process"/>
    <property type="evidence" value="ECO:0007669"/>
    <property type="project" value="EnsemblFungi"/>
</dbReference>
<evidence type="ECO:0000256" key="2">
    <source>
        <dbReference type="ARBA" id="ARBA00023125"/>
    </source>
</evidence>
<sequence>MSSDENSTTSNKRTRASGEALDFLLQEFEKNPNPSTEQRKDISSKTNMSEKAVRIWFQNRRAKLRKFERLNRLQTGGSSIHSSRSNSISNISPIHPNYGNQAIPIEINEKYCFVDCTSLSVGSWQRIKSGYHDERSLRNNLINLSPFTINSVMTSVDLLVILSKKNCEINYFFSAISNNSKILFRIFYPISSVATCSLLDNNITKENSELRVSLTHQPKFSVYFFNGINSQANQWSICDDFSEGQQVSQAYTSEGGTSIPHVLVGIKSSLQYLNSFIADNNNSTYSQFPTSMSGFSPLADFNSDTSPNSIGSTNSNQINVKNSSSHTPALQQHHSLQSFSNTPDFFTTLSGDGGQTPSNMLNHENSPSMNSQGHSNGVNSNTISIHAYTHQNNNHNDFLDSIQTFPSSHDFEFGLGGDLASNGETPLGGAFDGAPNGGNAAGNNNSSNNNNNATSGGTSSNVDSFIDFGSH</sequence>
<proteinExistence type="predicted"/>
<dbReference type="PROSITE" id="PS50071">
    <property type="entry name" value="HOMEOBOX_2"/>
    <property type="match status" value="1"/>
</dbReference>
<organism evidence="9 10">
    <name type="scientific">Scheffersomyces stipitis (strain ATCC 58785 / CBS 6054 / NBRC 10063 / NRRL Y-11545)</name>
    <name type="common">Yeast</name>
    <name type="synonym">Pichia stipitis</name>
    <dbReference type="NCBI Taxonomy" id="322104"/>
    <lineage>
        <taxon>Eukaryota</taxon>
        <taxon>Fungi</taxon>
        <taxon>Dikarya</taxon>
        <taxon>Ascomycota</taxon>
        <taxon>Saccharomycotina</taxon>
        <taxon>Pichiomycetes</taxon>
        <taxon>Debaryomycetaceae</taxon>
        <taxon>Scheffersomyces</taxon>
    </lineage>
</organism>
<dbReference type="PROSITE" id="PS00027">
    <property type="entry name" value="HOMEOBOX_1"/>
    <property type="match status" value="1"/>
</dbReference>